<comment type="cofactor">
    <cofactor evidence="1">
        <name>FAD</name>
        <dbReference type="ChEBI" id="CHEBI:57692"/>
    </cofactor>
</comment>
<dbReference type="GO" id="GO:0016491">
    <property type="term" value="F:oxidoreductase activity"/>
    <property type="evidence" value="ECO:0007669"/>
    <property type="project" value="UniProtKB-KW"/>
</dbReference>
<accession>A0ABD0Q9J5</accession>
<organism evidence="7 8">
    <name type="scientific">Cirrhinus mrigala</name>
    <name type="common">Mrigala</name>
    <dbReference type="NCBI Taxonomy" id="683832"/>
    <lineage>
        <taxon>Eukaryota</taxon>
        <taxon>Metazoa</taxon>
        <taxon>Chordata</taxon>
        <taxon>Craniata</taxon>
        <taxon>Vertebrata</taxon>
        <taxon>Euteleostomi</taxon>
        <taxon>Actinopterygii</taxon>
        <taxon>Neopterygii</taxon>
        <taxon>Teleostei</taxon>
        <taxon>Ostariophysi</taxon>
        <taxon>Cypriniformes</taxon>
        <taxon>Cyprinidae</taxon>
        <taxon>Labeoninae</taxon>
        <taxon>Labeonini</taxon>
        <taxon>Cirrhinus</taxon>
    </lineage>
</organism>
<evidence type="ECO:0000256" key="1">
    <source>
        <dbReference type="ARBA" id="ARBA00001974"/>
    </source>
</evidence>
<feature type="non-terminal residue" evidence="7">
    <location>
        <position position="60"/>
    </location>
</feature>
<keyword evidence="8" id="KW-1185">Reference proteome</keyword>
<feature type="non-terminal residue" evidence="7">
    <location>
        <position position="1"/>
    </location>
</feature>
<dbReference type="EMBL" id="JAMKFB020000010">
    <property type="protein sequence ID" value="KAL0182872.1"/>
    <property type="molecule type" value="Genomic_DNA"/>
</dbReference>
<keyword evidence="4" id="KW-0560">Oxidoreductase</keyword>
<sequence>ESNKKHPFPCPTTYRTALTHYLDVNNTPRTNVLYELAQYASDPQEQENMRKMASASPEGK</sequence>
<name>A0ABD0Q9J5_CIRMR</name>
<dbReference type="Pfam" id="PF00667">
    <property type="entry name" value="FAD_binding_1"/>
    <property type="match status" value="1"/>
</dbReference>
<evidence type="ECO:0000256" key="2">
    <source>
        <dbReference type="ARBA" id="ARBA00022630"/>
    </source>
</evidence>
<keyword evidence="2" id="KW-0285">Flavoprotein</keyword>
<gene>
    <name evidence="7" type="ORF">M9458_022247</name>
</gene>
<evidence type="ECO:0000313" key="8">
    <source>
        <dbReference type="Proteomes" id="UP001529510"/>
    </source>
</evidence>
<comment type="caution">
    <text evidence="7">The sequence shown here is derived from an EMBL/GenBank/DDBJ whole genome shotgun (WGS) entry which is preliminary data.</text>
</comment>
<dbReference type="InterPro" id="IPR017938">
    <property type="entry name" value="Riboflavin_synthase-like_b-brl"/>
</dbReference>
<evidence type="ECO:0000259" key="6">
    <source>
        <dbReference type="Pfam" id="PF00667"/>
    </source>
</evidence>
<dbReference type="InterPro" id="IPR023173">
    <property type="entry name" value="NADPH_Cyt_P450_Rdtase_alpha"/>
</dbReference>
<protein>
    <recommendedName>
        <fullName evidence="6">Sulfite reductase [NADPH] flavoprotein alpha-component-like FAD-binding domain-containing protein</fullName>
    </recommendedName>
</protein>
<feature type="domain" description="Sulfite reductase [NADPH] flavoprotein alpha-component-like FAD-binding" evidence="6">
    <location>
        <begin position="2"/>
        <end position="55"/>
    </location>
</feature>
<evidence type="ECO:0000256" key="4">
    <source>
        <dbReference type="ARBA" id="ARBA00023002"/>
    </source>
</evidence>
<dbReference type="Gene3D" id="1.20.990.10">
    <property type="entry name" value="NADPH-cytochrome p450 Reductase, Chain A, domain 3"/>
    <property type="match status" value="1"/>
</dbReference>
<dbReference type="PANTHER" id="PTHR19384:SF17">
    <property type="entry name" value="NADPH--CYTOCHROME P450 REDUCTASE"/>
    <property type="match status" value="1"/>
</dbReference>
<dbReference type="SUPFAM" id="SSF63380">
    <property type="entry name" value="Riboflavin synthase domain-like"/>
    <property type="match status" value="1"/>
</dbReference>
<dbReference type="Proteomes" id="UP001529510">
    <property type="component" value="Unassembled WGS sequence"/>
</dbReference>
<evidence type="ECO:0000256" key="5">
    <source>
        <dbReference type="SAM" id="MobiDB-lite"/>
    </source>
</evidence>
<feature type="region of interest" description="Disordered" evidence="5">
    <location>
        <begin position="41"/>
        <end position="60"/>
    </location>
</feature>
<evidence type="ECO:0000256" key="3">
    <source>
        <dbReference type="ARBA" id="ARBA00022827"/>
    </source>
</evidence>
<dbReference type="PANTHER" id="PTHR19384">
    <property type="entry name" value="NITRIC OXIDE SYNTHASE-RELATED"/>
    <property type="match status" value="1"/>
</dbReference>
<dbReference type="AlphaFoldDB" id="A0ABD0Q9J5"/>
<dbReference type="InterPro" id="IPR003097">
    <property type="entry name" value="CysJ-like_FAD-binding"/>
</dbReference>
<evidence type="ECO:0000313" key="7">
    <source>
        <dbReference type="EMBL" id="KAL0182872.1"/>
    </source>
</evidence>
<reference evidence="7 8" key="1">
    <citation type="submission" date="2024-05" db="EMBL/GenBank/DDBJ databases">
        <title>Genome sequencing and assembly of Indian major carp, Cirrhinus mrigala (Hamilton, 1822).</title>
        <authorList>
            <person name="Mohindra V."/>
            <person name="Chowdhury L.M."/>
            <person name="Lal K."/>
            <person name="Jena J.K."/>
        </authorList>
    </citation>
    <scope>NUCLEOTIDE SEQUENCE [LARGE SCALE GENOMIC DNA]</scope>
    <source>
        <strain evidence="7">CM1030</strain>
        <tissue evidence="7">Blood</tissue>
    </source>
</reference>
<keyword evidence="3" id="KW-0274">FAD</keyword>
<proteinExistence type="predicted"/>